<feature type="domain" description="ABC transporter" evidence="10">
    <location>
        <begin position="18"/>
        <end position="248"/>
    </location>
</feature>
<dbReference type="Proteomes" id="UP000324159">
    <property type="component" value="Unassembled WGS sequence"/>
</dbReference>
<evidence type="ECO:0000313" key="12">
    <source>
        <dbReference type="Proteomes" id="UP000324159"/>
    </source>
</evidence>
<evidence type="ECO:0000256" key="5">
    <source>
        <dbReference type="ARBA" id="ARBA00022741"/>
    </source>
</evidence>
<proteinExistence type="inferred from homology"/>
<dbReference type="Pfam" id="PF00005">
    <property type="entry name" value="ABC_tran"/>
    <property type="match status" value="2"/>
</dbReference>
<dbReference type="InterPro" id="IPR015856">
    <property type="entry name" value="ABC_transpr_CbiO/EcfA_su"/>
</dbReference>
<dbReference type="GO" id="GO:0016887">
    <property type="term" value="F:ATP hydrolysis activity"/>
    <property type="evidence" value="ECO:0007669"/>
    <property type="project" value="InterPro"/>
</dbReference>
<dbReference type="OrthoDB" id="9782163at2"/>
<protein>
    <submittedName>
        <fullName evidence="11">Energy-coupling factor transport system ATP-binding protein</fullName>
    </submittedName>
</protein>
<comment type="caution">
    <text evidence="11">The sequence shown here is derived from an EMBL/GenBank/DDBJ whole genome shotgun (WGS) entry which is preliminary data.</text>
</comment>
<dbReference type="EMBL" id="VNIB01000003">
    <property type="protein sequence ID" value="TYO99184.1"/>
    <property type="molecule type" value="Genomic_DNA"/>
</dbReference>
<evidence type="ECO:0000313" key="11">
    <source>
        <dbReference type="EMBL" id="TYO99184.1"/>
    </source>
</evidence>
<comment type="subcellular location">
    <subcellularLocation>
        <location evidence="1">Cell membrane</location>
    </subcellularLocation>
</comment>
<dbReference type="NCBIfam" id="NF010167">
    <property type="entry name" value="PRK13648.1"/>
    <property type="match status" value="2"/>
</dbReference>
<accession>A0A5D3WLN9</accession>
<keyword evidence="5" id="KW-0547">Nucleotide-binding</keyword>
<dbReference type="SUPFAM" id="SSF52540">
    <property type="entry name" value="P-loop containing nucleoside triphosphate hydrolases"/>
    <property type="match status" value="2"/>
</dbReference>
<gene>
    <name evidence="11" type="ORF">EDC39_10326</name>
</gene>
<keyword evidence="12" id="KW-1185">Reference proteome</keyword>
<feature type="region of interest" description="Disordered" evidence="9">
    <location>
        <begin position="258"/>
        <end position="286"/>
    </location>
</feature>
<dbReference type="InterPro" id="IPR017871">
    <property type="entry name" value="ABC_transporter-like_CS"/>
</dbReference>
<evidence type="ECO:0000256" key="1">
    <source>
        <dbReference type="ARBA" id="ARBA00004236"/>
    </source>
</evidence>
<dbReference type="InterPro" id="IPR027417">
    <property type="entry name" value="P-loop_NTPase"/>
</dbReference>
<evidence type="ECO:0000259" key="10">
    <source>
        <dbReference type="PROSITE" id="PS50893"/>
    </source>
</evidence>
<dbReference type="InterPro" id="IPR003593">
    <property type="entry name" value="AAA+_ATPase"/>
</dbReference>
<dbReference type="CDD" id="cd03225">
    <property type="entry name" value="ABC_cobalt_CbiO_domain1"/>
    <property type="match status" value="2"/>
</dbReference>
<dbReference type="FunFam" id="3.40.50.300:FF:000224">
    <property type="entry name" value="Energy-coupling factor transporter ATP-binding protein EcfA"/>
    <property type="match status" value="2"/>
</dbReference>
<dbReference type="GO" id="GO:0042626">
    <property type="term" value="F:ATPase-coupled transmembrane transporter activity"/>
    <property type="evidence" value="ECO:0007669"/>
    <property type="project" value="TreeGrafter"/>
</dbReference>
<comment type="similarity">
    <text evidence="2">Belongs to the ABC transporter superfamily.</text>
</comment>
<dbReference type="Gene3D" id="3.40.50.300">
    <property type="entry name" value="P-loop containing nucleotide triphosphate hydrolases"/>
    <property type="match status" value="2"/>
</dbReference>
<evidence type="ECO:0000256" key="2">
    <source>
        <dbReference type="ARBA" id="ARBA00005417"/>
    </source>
</evidence>
<dbReference type="GO" id="GO:0043190">
    <property type="term" value="C:ATP-binding cassette (ABC) transporter complex"/>
    <property type="evidence" value="ECO:0007669"/>
    <property type="project" value="TreeGrafter"/>
</dbReference>
<evidence type="ECO:0000256" key="3">
    <source>
        <dbReference type="ARBA" id="ARBA00022448"/>
    </source>
</evidence>
<keyword evidence="4" id="KW-1003">Cell membrane</keyword>
<evidence type="ECO:0000256" key="9">
    <source>
        <dbReference type="SAM" id="MobiDB-lite"/>
    </source>
</evidence>
<feature type="domain" description="ABC transporter" evidence="10">
    <location>
        <begin position="291"/>
        <end position="520"/>
    </location>
</feature>
<evidence type="ECO:0000256" key="4">
    <source>
        <dbReference type="ARBA" id="ARBA00022475"/>
    </source>
</evidence>
<sequence length="608" mass="68529">MHDLNRPAPLPNPGESLFALRGVEYAYPGGFQALRGIDLSVAPGDRLALVGHNGSGKTTLVKQLCGLLAPDRGEVFYKGSLLRKEHLSRARLEIGLLFQDPDDQLFCHSLLEDVAFGPRNQGLSAREAEIAAKRALQQVDLLDLVYKPPHALSYGQKKRAALAGLLAMRPEVLILDEPTANLDPRQEAVFVELLRDYAGTLIIISHDLLFLYELCDRAVVLDAGHIHHDYSMRELVSHRASLREHGLDFSFRFAAEPMETGSDRPADSARSETVADPEPEPAAKPAGRPLIELEDFHFSYPDGTRALRGIDLQIDRGERVALVGENGAGKSTLLACLLGIHQGRGSYRFAGRPVDRRNLRQLWRKISLVFQDCSDQLFCASVFDEVAFGPRQLGYSELEVERRVGEALAKVRLQGFEKRIPLKLSGGERKRLALASVLALDPEVLVLDEPTAGLDPQGEELLLDILRQLDCTLLLVTHDMFFVRNLTSRTLVMHKGTILRDLPTGAFLDASDLASLNGLDYTYRDRCALEIRQLQHVHEHSHRHRHLHEHEHRHGDLVHCHPHEHEHEHSHSFVHRHDADDRHEHPPTRLYHDHEHPDHDREPHDHEH</sequence>
<keyword evidence="6 11" id="KW-0067">ATP-binding</keyword>
<feature type="compositionally biased region" description="Basic and acidic residues" evidence="9">
    <location>
        <begin position="261"/>
        <end position="270"/>
    </location>
</feature>
<dbReference type="SMART" id="SM00382">
    <property type="entry name" value="AAA"/>
    <property type="match status" value="2"/>
</dbReference>
<evidence type="ECO:0000256" key="8">
    <source>
        <dbReference type="ARBA" id="ARBA00023136"/>
    </source>
</evidence>
<feature type="region of interest" description="Disordered" evidence="9">
    <location>
        <begin position="563"/>
        <end position="608"/>
    </location>
</feature>
<keyword evidence="8" id="KW-0472">Membrane</keyword>
<dbReference type="GO" id="GO:0005524">
    <property type="term" value="F:ATP binding"/>
    <property type="evidence" value="ECO:0007669"/>
    <property type="project" value="UniProtKB-KW"/>
</dbReference>
<dbReference type="RefSeq" id="WP_148895112.1">
    <property type="nucleotide sequence ID" value="NZ_VNIB01000003.1"/>
</dbReference>
<evidence type="ECO:0000256" key="6">
    <source>
        <dbReference type="ARBA" id="ARBA00022840"/>
    </source>
</evidence>
<dbReference type="PANTHER" id="PTHR43553:SF24">
    <property type="entry name" value="ENERGY-COUPLING FACTOR TRANSPORTER ATP-BINDING PROTEIN ECFA1"/>
    <property type="match status" value="1"/>
</dbReference>
<keyword evidence="3" id="KW-0813">Transport</keyword>
<evidence type="ECO:0000256" key="7">
    <source>
        <dbReference type="ARBA" id="ARBA00022967"/>
    </source>
</evidence>
<dbReference type="PROSITE" id="PS00211">
    <property type="entry name" value="ABC_TRANSPORTER_1"/>
    <property type="match status" value="2"/>
</dbReference>
<name>A0A5D3WLN9_9BACT</name>
<dbReference type="PROSITE" id="PS50893">
    <property type="entry name" value="ABC_TRANSPORTER_2"/>
    <property type="match status" value="2"/>
</dbReference>
<dbReference type="AlphaFoldDB" id="A0A5D3WLN9"/>
<reference evidence="11 12" key="1">
    <citation type="submission" date="2019-07" db="EMBL/GenBank/DDBJ databases">
        <title>Genomic Encyclopedia of Type Strains, Phase IV (KMG-IV): sequencing the most valuable type-strain genomes for metagenomic binning, comparative biology and taxonomic classification.</title>
        <authorList>
            <person name="Goeker M."/>
        </authorList>
    </citation>
    <scope>NUCLEOTIDE SEQUENCE [LARGE SCALE GENOMIC DNA]</scope>
    <source>
        <strain evidence="11 12">SS015</strain>
    </source>
</reference>
<dbReference type="PANTHER" id="PTHR43553">
    <property type="entry name" value="HEAVY METAL TRANSPORTER"/>
    <property type="match status" value="1"/>
</dbReference>
<dbReference type="InterPro" id="IPR003439">
    <property type="entry name" value="ABC_transporter-like_ATP-bd"/>
</dbReference>
<keyword evidence="7" id="KW-1278">Translocase</keyword>
<dbReference type="InterPro" id="IPR050095">
    <property type="entry name" value="ECF_ABC_transporter_ATP-bd"/>
</dbReference>
<organism evidence="11 12">
    <name type="scientific">Geothermobacter ehrlichii</name>
    <dbReference type="NCBI Taxonomy" id="213224"/>
    <lineage>
        <taxon>Bacteria</taxon>
        <taxon>Pseudomonadati</taxon>
        <taxon>Thermodesulfobacteriota</taxon>
        <taxon>Desulfuromonadia</taxon>
        <taxon>Desulfuromonadales</taxon>
        <taxon>Geothermobacteraceae</taxon>
        <taxon>Geothermobacter</taxon>
    </lineage>
</organism>